<sequence>MLMRIKSDRKVEALSPDASGDRRRRVETQEDLQPGDLVLRSPAYAAVLRPDRWHVQCHKCFRLTPRLSRCGRCQTVYYCSKACQRADWHVDHCRECNMLKELMQLRLRNDQVMDVMLLGRVLRRKGEERPTPRELVWYEEDIEDQERVLLAALAQKLRLVDASYSMNEMLRMLSRFRNNNFSICDELLFEIGAGCFPLGAMINHSCDPNCAVTRCSKPLQDPESLDAFLDADLHGLPQHIWTQEHPQEVIQALMAASNPAANETGFALQQSHRLDALEKRVEHQRNTLHRENIARLQTLSTLFSAETARGNMAKAIEYGEQMLEFYRRIYHPNHPMTGLHLYTLGDLYFQLAQSGAAARTRKQKSMEYLTEAQRILTITHGKDHRLLTMLADRLKTVGS</sequence>
<dbReference type="EMBL" id="CM047581">
    <property type="protein sequence ID" value="KAI9916794.1"/>
    <property type="molecule type" value="Genomic_DNA"/>
</dbReference>
<reference evidence="1 2" key="1">
    <citation type="journal article" date="2022" name="bioRxiv">
        <title>The genome of the oomycete Peronosclerospora sorghi, a cosmopolitan pathogen of maize and sorghum, is inflated with dispersed pseudogenes.</title>
        <authorList>
            <person name="Fletcher K."/>
            <person name="Martin F."/>
            <person name="Isakeit T."/>
            <person name="Cavanaugh K."/>
            <person name="Magill C."/>
            <person name="Michelmore R."/>
        </authorList>
    </citation>
    <scope>NUCLEOTIDE SEQUENCE [LARGE SCALE GENOMIC DNA]</scope>
    <source>
        <strain evidence="1">P6</strain>
    </source>
</reference>
<accession>A0ACC0WDB6</accession>
<organism evidence="1 2">
    <name type="scientific">Peronosclerospora sorghi</name>
    <dbReference type="NCBI Taxonomy" id="230839"/>
    <lineage>
        <taxon>Eukaryota</taxon>
        <taxon>Sar</taxon>
        <taxon>Stramenopiles</taxon>
        <taxon>Oomycota</taxon>
        <taxon>Peronosporomycetes</taxon>
        <taxon>Peronosporales</taxon>
        <taxon>Peronosporaceae</taxon>
        <taxon>Peronosclerospora</taxon>
    </lineage>
</organism>
<keyword evidence="2" id="KW-1185">Reference proteome</keyword>
<evidence type="ECO:0000313" key="1">
    <source>
        <dbReference type="EMBL" id="KAI9916794.1"/>
    </source>
</evidence>
<gene>
    <name evidence="1" type="ORF">PsorP6_017087</name>
</gene>
<evidence type="ECO:0000313" key="2">
    <source>
        <dbReference type="Proteomes" id="UP001163321"/>
    </source>
</evidence>
<dbReference type="Proteomes" id="UP001163321">
    <property type="component" value="Chromosome 2"/>
</dbReference>
<protein>
    <submittedName>
        <fullName evidence="1">Uncharacterized protein</fullName>
    </submittedName>
</protein>
<proteinExistence type="predicted"/>
<name>A0ACC0WDB6_9STRA</name>
<comment type="caution">
    <text evidence="1">The sequence shown here is derived from an EMBL/GenBank/DDBJ whole genome shotgun (WGS) entry which is preliminary data.</text>
</comment>